<evidence type="ECO:0000313" key="2">
    <source>
        <dbReference type="Proteomes" id="UP000712673"/>
    </source>
</evidence>
<sequence length="743" mass="82496">MSQGLRDIQTYDVATELERILVPRLAERLHHRGPGHCMRVTDLEVDLMVRVCGRLRAEVPGANVVVLSNGTTPGIPVQVAVTSTKLVELRNPLADGTLRPPLLVFVPNDVRAAAEDSFGIATFEDVQVGNVYHDLREQLLREVPASLRGVLGACLQRLETGETPWPFADPVAMGRFLLTGKLNDHDPAAYGAAIYELGLIPDFELLQDPARAPQRLVRNRDSVATLTWSSKSERGRVLDLHLRQRAFRQQLGNFLSEAGLEDPRVWTRRIVLDRSLWPLAFHRWEFEDGGQEPDAIYIGAVTTDLPTVPDDVEDDKLGQLVGQQILPLKGGGPQKFSVRFRVDPQPSRVQGLAKFVLQVCSQERGPVGLVRNKSVWKTASQQTSVSFTKLNKVAWEEGWHYVRVLAQSADGNLVPLVDEAGQPLPWAPEENDLPAIPPNTSDLFYVLPEDDVDIEPIQRAIPRESSVSHAALRLQFTALQEGRALEAMAPTTVKWAERRPRGRVVGTDMLEAQFPREGTYQVPISHALKLVEHKILADANGPLYWRIPLALGVAGPSTGEVTQWPQTPATQSFLTARRQYFDVVRGGIKELITQGVDFRSARDAIMAYASAYLSLLQELGHRVEVSDTFEAQLAFADLRHMLALDSVFLTVTDHRERRREATLIAPTHPLRALWLATWAALGQTWLAELHTAPKEFVGPTREALLRQLAPVAFPPVLPTETGHILIAVDNLNPFWALYAPSPG</sequence>
<reference evidence="1" key="1">
    <citation type="submission" date="2019-03" db="EMBL/GenBank/DDBJ databases">
        <title>Lake Tanganyika Metagenome-Assembled Genomes (MAGs).</title>
        <authorList>
            <person name="Tran P."/>
        </authorList>
    </citation>
    <scope>NUCLEOTIDE SEQUENCE</scope>
    <source>
        <strain evidence="1">K_DeepCast_65m_m2_066</strain>
    </source>
</reference>
<accession>A0A938B4E8</accession>
<proteinExistence type="predicted"/>
<gene>
    <name evidence="1" type="ORF">FJZ47_12515</name>
</gene>
<dbReference type="Proteomes" id="UP000712673">
    <property type="component" value="Unassembled WGS sequence"/>
</dbReference>
<dbReference type="NCBIfam" id="NF047742">
    <property type="entry name" value="antiphage_MADS8"/>
    <property type="match status" value="1"/>
</dbReference>
<dbReference type="EMBL" id="VGLS01000364">
    <property type="protein sequence ID" value="MBM3224610.1"/>
    <property type="molecule type" value="Genomic_DNA"/>
</dbReference>
<organism evidence="1 2">
    <name type="scientific">Tectimicrobiota bacterium</name>
    <dbReference type="NCBI Taxonomy" id="2528274"/>
    <lineage>
        <taxon>Bacteria</taxon>
        <taxon>Pseudomonadati</taxon>
        <taxon>Nitrospinota/Tectimicrobiota group</taxon>
        <taxon>Candidatus Tectimicrobiota</taxon>
    </lineage>
</organism>
<name>A0A938B4E8_UNCTE</name>
<dbReference type="AlphaFoldDB" id="A0A938B4E8"/>
<evidence type="ECO:0000313" key="1">
    <source>
        <dbReference type="EMBL" id="MBM3224610.1"/>
    </source>
</evidence>
<protein>
    <submittedName>
        <fullName evidence="1">Uncharacterized protein</fullName>
    </submittedName>
</protein>
<comment type="caution">
    <text evidence="1">The sequence shown here is derived from an EMBL/GenBank/DDBJ whole genome shotgun (WGS) entry which is preliminary data.</text>
</comment>